<protein>
    <submittedName>
        <fullName evidence="1">Uncharacterized protein</fullName>
    </submittedName>
</protein>
<gene>
    <name evidence="1" type="ORF">DI536_16205</name>
</gene>
<dbReference type="EMBL" id="QFQP01000013">
    <property type="protein sequence ID" value="PZR11876.1"/>
    <property type="molecule type" value="Genomic_DNA"/>
</dbReference>
<organism evidence="1 2">
    <name type="scientific">Archangium gephyra</name>
    <dbReference type="NCBI Taxonomy" id="48"/>
    <lineage>
        <taxon>Bacteria</taxon>
        <taxon>Pseudomonadati</taxon>
        <taxon>Myxococcota</taxon>
        <taxon>Myxococcia</taxon>
        <taxon>Myxococcales</taxon>
        <taxon>Cystobacterineae</taxon>
        <taxon>Archangiaceae</taxon>
        <taxon>Archangium</taxon>
    </lineage>
</organism>
<sequence>MTPLLTSMSEAALAAALARVSEGVARELSELAERRSKLEGNSLLNLDTDAGDPLWAAVREVHASVKHPGRRVERAGGARVLRRSVA</sequence>
<evidence type="ECO:0000313" key="1">
    <source>
        <dbReference type="EMBL" id="PZR11876.1"/>
    </source>
</evidence>
<reference evidence="1 2" key="1">
    <citation type="submission" date="2017-08" db="EMBL/GenBank/DDBJ databases">
        <title>Infants hospitalized years apart are colonized by the same room-sourced microbial strains.</title>
        <authorList>
            <person name="Brooks B."/>
            <person name="Olm M.R."/>
            <person name="Firek B.A."/>
            <person name="Baker R."/>
            <person name="Thomas B.C."/>
            <person name="Morowitz M.J."/>
            <person name="Banfield J.F."/>
        </authorList>
    </citation>
    <scope>NUCLEOTIDE SEQUENCE [LARGE SCALE GENOMIC DNA]</scope>
    <source>
        <strain evidence="1">S2_003_000_R2_14</strain>
    </source>
</reference>
<name>A0A2W5TH43_9BACT</name>
<proteinExistence type="predicted"/>
<accession>A0A2W5TH43</accession>
<evidence type="ECO:0000313" key="2">
    <source>
        <dbReference type="Proteomes" id="UP000249061"/>
    </source>
</evidence>
<dbReference type="Proteomes" id="UP000249061">
    <property type="component" value="Unassembled WGS sequence"/>
</dbReference>
<dbReference type="AlphaFoldDB" id="A0A2W5TH43"/>
<comment type="caution">
    <text evidence="1">The sequence shown here is derived from an EMBL/GenBank/DDBJ whole genome shotgun (WGS) entry which is preliminary data.</text>
</comment>